<feature type="domain" description="Peptidase M16 N-terminal" evidence="2">
    <location>
        <begin position="109"/>
        <end position="250"/>
    </location>
</feature>
<evidence type="ECO:0000256" key="1">
    <source>
        <dbReference type="SAM" id="MobiDB-lite"/>
    </source>
</evidence>
<dbReference type="Gene3D" id="3.30.830.10">
    <property type="entry name" value="Metalloenzyme, LuxS/M16 peptidase-like"/>
    <property type="match status" value="2"/>
</dbReference>
<gene>
    <name evidence="4" type="ORF">A2008_07075</name>
</gene>
<dbReference type="AlphaFoldDB" id="A0A1F7WXG0"/>
<reference evidence="4 5" key="1">
    <citation type="journal article" date="2016" name="Nat. Commun.">
        <title>Thousands of microbial genomes shed light on interconnected biogeochemical processes in an aquifer system.</title>
        <authorList>
            <person name="Anantharaman K."/>
            <person name="Brown C.T."/>
            <person name="Hug L.A."/>
            <person name="Sharon I."/>
            <person name="Castelle C.J."/>
            <person name="Probst A.J."/>
            <person name="Thomas B.C."/>
            <person name="Singh A."/>
            <person name="Wilkins M.J."/>
            <person name="Karaoz U."/>
            <person name="Brodie E.L."/>
            <person name="Williams K.H."/>
            <person name="Hubbard S.S."/>
            <person name="Banfield J.F."/>
        </authorList>
    </citation>
    <scope>NUCLEOTIDE SEQUENCE [LARGE SCALE GENOMIC DNA]</scope>
</reference>
<dbReference type="PANTHER" id="PTHR11851">
    <property type="entry name" value="METALLOPROTEASE"/>
    <property type="match status" value="1"/>
</dbReference>
<name>A0A1F7WXG0_9BACT</name>
<dbReference type="STRING" id="1817813.A2008_07075"/>
<sequence>SLFIFISSPAPVMAQTSEVNAAAPHFEAPEPPAAPAVAEPAPTPAAAPAPAPAEVPAPAPAAAPAEQSAPAPAQASPAPSDDAIKSLVEQIKTSGKITEEKLGNGIKLIYRKNTSSDMVVLKLAVKAGSVYETEKNNGISCLLFELLRKGNAKMKADEISKTIEQTGAIFKTDVSKNLGTVTLVSTTKSFEKNFDVVAECVISSNFPQAEVEKEKQFLVGALKAENDKMDAACAKLFYKTMFAGHPYALHHYGSVESVPRITKNDIAKWHKTVFVPENMTVVVVGNVEYDFAKQAVEKRFGAMKPAPGAMKVFEEVNKKIAEGVKPFEAPREAKEFKDKSQAFIYYGFVTEGVESKDYGALKMLSTVLGSGMSSRLFHNLRDKESLAYQVTAYYQTLRGNSALIALIGTQPQKYEQAVIGLKREIEVFKNELISEEEYARAKNKLVGNYALQRNTMEDQAEFLGLWEGLGLGAKFEDEYLQNVLAPTREDIQNVAKKYFDQNKFVLSVIYPESKEKKAEGAPAKKNK</sequence>
<dbReference type="Pfam" id="PF00675">
    <property type="entry name" value="Peptidase_M16"/>
    <property type="match status" value="1"/>
</dbReference>
<evidence type="ECO:0000259" key="3">
    <source>
        <dbReference type="Pfam" id="PF05193"/>
    </source>
</evidence>
<comment type="caution">
    <text evidence="4">The sequence shown here is derived from an EMBL/GenBank/DDBJ whole genome shotgun (WGS) entry which is preliminary data.</text>
</comment>
<evidence type="ECO:0008006" key="6">
    <source>
        <dbReference type="Google" id="ProtNLM"/>
    </source>
</evidence>
<dbReference type="EMBL" id="MGFH01000048">
    <property type="protein sequence ID" value="OGM07099.1"/>
    <property type="molecule type" value="Genomic_DNA"/>
</dbReference>
<evidence type="ECO:0000259" key="2">
    <source>
        <dbReference type="Pfam" id="PF00675"/>
    </source>
</evidence>
<dbReference type="Pfam" id="PF05193">
    <property type="entry name" value="Peptidase_M16_C"/>
    <property type="match status" value="1"/>
</dbReference>
<feature type="non-terminal residue" evidence="4">
    <location>
        <position position="1"/>
    </location>
</feature>
<feature type="compositionally biased region" description="Pro residues" evidence="1">
    <location>
        <begin position="41"/>
        <end position="61"/>
    </location>
</feature>
<dbReference type="SUPFAM" id="SSF63411">
    <property type="entry name" value="LuxS/MPP-like metallohydrolase"/>
    <property type="match status" value="2"/>
</dbReference>
<dbReference type="InterPro" id="IPR007863">
    <property type="entry name" value="Peptidase_M16_C"/>
</dbReference>
<protein>
    <recommendedName>
        <fullName evidence="6">Peptidase M16 C-terminal domain-containing protein</fullName>
    </recommendedName>
</protein>
<feature type="domain" description="Peptidase M16 C-terminal" evidence="3">
    <location>
        <begin position="260"/>
        <end position="445"/>
    </location>
</feature>
<accession>A0A1F7WXG0</accession>
<dbReference type="InterPro" id="IPR011765">
    <property type="entry name" value="Pept_M16_N"/>
</dbReference>
<dbReference type="GO" id="GO:0046872">
    <property type="term" value="F:metal ion binding"/>
    <property type="evidence" value="ECO:0007669"/>
    <property type="project" value="InterPro"/>
</dbReference>
<organism evidence="4 5">
    <name type="scientific">Candidatus Wallbacteria bacterium GWC2_49_35</name>
    <dbReference type="NCBI Taxonomy" id="1817813"/>
    <lineage>
        <taxon>Bacteria</taxon>
        <taxon>Candidatus Walliibacteriota</taxon>
    </lineage>
</organism>
<feature type="region of interest" description="Disordered" evidence="1">
    <location>
        <begin position="23"/>
        <end position="80"/>
    </location>
</feature>
<feature type="compositionally biased region" description="Low complexity" evidence="1">
    <location>
        <begin position="62"/>
        <end position="79"/>
    </location>
</feature>
<evidence type="ECO:0000313" key="4">
    <source>
        <dbReference type="EMBL" id="OGM07099.1"/>
    </source>
</evidence>
<dbReference type="PANTHER" id="PTHR11851:SF224">
    <property type="entry name" value="PROCESSING PROTEASE"/>
    <property type="match status" value="1"/>
</dbReference>
<evidence type="ECO:0000313" key="5">
    <source>
        <dbReference type="Proteomes" id="UP000178735"/>
    </source>
</evidence>
<dbReference type="InterPro" id="IPR011249">
    <property type="entry name" value="Metalloenz_LuxS/M16"/>
</dbReference>
<proteinExistence type="predicted"/>
<dbReference type="Proteomes" id="UP000178735">
    <property type="component" value="Unassembled WGS sequence"/>
</dbReference>
<dbReference type="InterPro" id="IPR050361">
    <property type="entry name" value="MPP/UQCRC_Complex"/>
</dbReference>